<gene>
    <name evidence="1" type="ORF">SCHPADRAFT_891595</name>
</gene>
<keyword evidence="2" id="KW-1185">Reference proteome</keyword>
<evidence type="ECO:0000313" key="2">
    <source>
        <dbReference type="Proteomes" id="UP000053477"/>
    </source>
</evidence>
<organism evidence="1 2">
    <name type="scientific">Schizopora paradoxa</name>
    <dbReference type="NCBI Taxonomy" id="27342"/>
    <lineage>
        <taxon>Eukaryota</taxon>
        <taxon>Fungi</taxon>
        <taxon>Dikarya</taxon>
        <taxon>Basidiomycota</taxon>
        <taxon>Agaricomycotina</taxon>
        <taxon>Agaricomycetes</taxon>
        <taxon>Hymenochaetales</taxon>
        <taxon>Schizoporaceae</taxon>
        <taxon>Schizopora</taxon>
    </lineage>
</organism>
<evidence type="ECO:0000313" key="1">
    <source>
        <dbReference type="EMBL" id="KLO11448.1"/>
    </source>
</evidence>
<dbReference type="AlphaFoldDB" id="A0A0H2RPS3"/>
<proteinExistence type="predicted"/>
<name>A0A0H2RPS3_9AGAM</name>
<dbReference type="InParanoid" id="A0A0H2RPS3"/>
<dbReference type="Proteomes" id="UP000053477">
    <property type="component" value="Unassembled WGS sequence"/>
</dbReference>
<dbReference type="EMBL" id="KQ086000">
    <property type="protein sequence ID" value="KLO11448.1"/>
    <property type="molecule type" value="Genomic_DNA"/>
</dbReference>
<protein>
    <submittedName>
        <fullName evidence="1">Uncharacterized protein</fullName>
    </submittedName>
</protein>
<sequence length="150" mass="16819">MNIVCRADGLCTRPGAVVTPIEQSGFMQPIAPVDHRNSEVQGKRMIDVHLILQSTSLSLQLHEVFRSRKLKLAEGVEAAKGGYLSPTRRFERVESGRIGGWVIPVWIMPVTSSQGRFAKNDDFITSDEVPNPMKHSELGFKDFRRQLQST</sequence>
<accession>A0A0H2RPS3</accession>
<reference evidence="1 2" key="1">
    <citation type="submission" date="2015-04" db="EMBL/GenBank/DDBJ databases">
        <title>Complete genome sequence of Schizopora paradoxa KUC8140, a cosmopolitan wood degrader in East Asia.</title>
        <authorList>
            <consortium name="DOE Joint Genome Institute"/>
            <person name="Min B."/>
            <person name="Park H."/>
            <person name="Jang Y."/>
            <person name="Kim J.-J."/>
            <person name="Kim K.H."/>
            <person name="Pangilinan J."/>
            <person name="Lipzen A."/>
            <person name="Riley R."/>
            <person name="Grigoriev I.V."/>
            <person name="Spatafora J.W."/>
            <person name="Choi I.-G."/>
        </authorList>
    </citation>
    <scope>NUCLEOTIDE SEQUENCE [LARGE SCALE GENOMIC DNA]</scope>
    <source>
        <strain evidence="1 2">KUC8140</strain>
    </source>
</reference>